<proteinExistence type="predicted"/>
<dbReference type="EMBL" id="CM042882">
    <property type="protein sequence ID" value="KAI4383771.1"/>
    <property type="molecule type" value="Genomic_DNA"/>
</dbReference>
<dbReference type="Proteomes" id="UP001057402">
    <property type="component" value="Chromosome 3"/>
</dbReference>
<comment type="caution">
    <text evidence="1">The sequence shown here is derived from an EMBL/GenBank/DDBJ whole genome shotgun (WGS) entry which is preliminary data.</text>
</comment>
<reference evidence="2" key="1">
    <citation type="journal article" date="2023" name="Front. Plant Sci.">
        <title>Chromosomal-level genome assembly of Melastoma candidum provides insights into trichome evolution.</title>
        <authorList>
            <person name="Zhong Y."/>
            <person name="Wu W."/>
            <person name="Sun C."/>
            <person name="Zou P."/>
            <person name="Liu Y."/>
            <person name="Dai S."/>
            <person name="Zhou R."/>
        </authorList>
    </citation>
    <scope>NUCLEOTIDE SEQUENCE [LARGE SCALE GENOMIC DNA]</scope>
</reference>
<sequence length="231" mass="25671">MSRFKGLPFANPGSRILPSFLVQVHGSRGKPPFLPTRSSCQRASNRFLDFYQVGNKAAIEKERARINDEMSRDYFADMSEMKQHGGKQGSAVGYILCDVSEMKQHGGGSVTKLPVSCSQQLTNKTAPSAVPKVTLMCLSFRASSRAMVNSGSAPFCDPFRDADNIYVYEVSFIDSWLLCRQPFKNLLLRKELRILNLLTGFGRVRWQGFGSALPEELSSLKSCTSLLLAEK</sequence>
<keyword evidence="2" id="KW-1185">Reference proteome</keyword>
<protein>
    <submittedName>
        <fullName evidence="1">Uncharacterized protein</fullName>
    </submittedName>
</protein>
<organism evidence="1 2">
    <name type="scientific">Melastoma candidum</name>
    <dbReference type="NCBI Taxonomy" id="119954"/>
    <lineage>
        <taxon>Eukaryota</taxon>
        <taxon>Viridiplantae</taxon>
        <taxon>Streptophyta</taxon>
        <taxon>Embryophyta</taxon>
        <taxon>Tracheophyta</taxon>
        <taxon>Spermatophyta</taxon>
        <taxon>Magnoliopsida</taxon>
        <taxon>eudicotyledons</taxon>
        <taxon>Gunneridae</taxon>
        <taxon>Pentapetalae</taxon>
        <taxon>rosids</taxon>
        <taxon>malvids</taxon>
        <taxon>Myrtales</taxon>
        <taxon>Melastomataceae</taxon>
        <taxon>Melastomatoideae</taxon>
        <taxon>Melastomateae</taxon>
        <taxon>Melastoma</taxon>
    </lineage>
</organism>
<evidence type="ECO:0000313" key="1">
    <source>
        <dbReference type="EMBL" id="KAI4383771.1"/>
    </source>
</evidence>
<accession>A0ACB9RZW5</accession>
<evidence type="ECO:0000313" key="2">
    <source>
        <dbReference type="Proteomes" id="UP001057402"/>
    </source>
</evidence>
<name>A0ACB9RZW5_9MYRT</name>
<gene>
    <name evidence="1" type="ORF">MLD38_009572</name>
</gene>